<feature type="compositionally biased region" description="Gly residues" evidence="1">
    <location>
        <begin position="90"/>
        <end position="99"/>
    </location>
</feature>
<keyword evidence="3" id="KW-1185">Reference proteome</keyword>
<organism evidence="2 3">
    <name type="scientific">Portunus trituberculatus</name>
    <name type="common">Swimming crab</name>
    <name type="synonym">Neptunus trituberculatus</name>
    <dbReference type="NCBI Taxonomy" id="210409"/>
    <lineage>
        <taxon>Eukaryota</taxon>
        <taxon>Metazoa</taxon>
        <taxon>Ecdysozoa</taxon>
        <taxon>Arthropoda</taxon>
        <taxon>Crustacea</taxon>
        <taxon>Multicrustacea</taxon>
        <taxon>Malacostraca</taxon>
        <taxon>Eumalacostraca</taxon>
        <taxon>Eucarida</taxon>
        <taxon>Decapoda</taxon>
        <taxon>Pleocyemata</taxon>
        <taxon>Brachyura</taxon>
        <taxon>Eubrachyura</taxon>
        <taxon>Portunoidea</taxon>
        <taxon>Portunidae</taxon>
        <taxon>Portuninae</taxon>
        <taxon>Portunus</taxon>
    </lineage>
</organism>
<evidence type="ECO:0000313" key="3">
    <source>
        <dbReference type="Proteomes" id="UP000324222"/>
    </source>
</evidence>
<gene>
    <name evidence="2" type="ORF">E2C01_025709</name>
</gene>
<reference evidence="2 3" key="1">
    <citation type="submission" date="2019-05" db="EMBL/GenBank/DDBJ databases">
        <title>Another draft genome of Portunus trituberculatus and its Hox gene families provides insights of decapod evolution.</title>
        <authorList>
            <person name="Jeong J.-H."/>
            <person name="Song I."/>
            <person name="Kim S."/>
            <person name="Choi T."/>
            <person name="Kim D."/>
            <person name="Ryu S."/>
            <person name="Kim W."/>
        </authorList>
    </citation>
    <scope>NUCLEOTIDE SEQUENCE [LARGE SCALE GENOMIC DNA]</scope>
    <source>
        <tissue evidence="2">Muscle</tissue>
    </source>
</reference>
<proteinExistence type="predicted"/>
<comment type="caution">
    <text evidence="2">The sequence shown here is derived from an EMBL/GenBank/DDBJ whole genome shotgun (WGS) entry which is preliminary data.</text>
</comment>
<feature type="region of interest" description="Disordered" evidence="1">
    <location>
        <begin position="1"/>
        <end position="28"/>
    </location>
</feature>
<evidence type="ECO:0000313" key="2">
    <source>
        <dbReference type="EMBL" id="MPC32399.1"/>
    </source>
</evidence>
<feature type="region of interest" description="Disordered" evidence="1">
    <location>
        <begin position="76"/>
        <end position="99"/>
    </location>
</feature>
<dbReference type="AlphaFoldDB" id="A0A5B7EGN6"/>
<accession>A0A5B7EGN6</accession>
<dbReference type="EMBL" id="VSRR010002619">
    <property type="protein sequence ID" value="MPC32399.1"/>
    <property type="molecule type" value="Genomic_DNA"/>
</dbReference>
<sequence>MPKPANCQLLHPLLSPPPDSMLQEPPSAHAQLRLGSPAVTNFPSTLTAATCIVKPAESFCSPWRGVRRQLFLRAGERDLISDTPPRRSSGKGGGAGCDK</sequence>
<protein>
    <submittedName>
        <fullName evidence="2">Uncharacterized protein</fullName>
    </submittedName>
</protein>
<evidence type="ECO:0000256" key="1">
    <source>
        <dbReference type="SAM" id="MobiDB-lite"/>
    </source>
</evidence>
<dbReference type="Proteomes" id="UP000324222">
    <property type="component" value="Unassembled WGS sequence"/>
</dbReference>
<name>A0A5B7EGN6_PORTR</name>